<dbReference type="Gene3D" id="3.90.550.10">
    <property type="entry name" value="Spore Coat Polysaccharide Biosynthesis Protein SpsA, Chain A"/>
    <property type="match status" value="1"/>
</dbReference>
<evidence type="ECO:0000313" key="3">
    <source>
        <dbReference type="Proteomes" id="UP000548326"/>
    </source>
</evidence>
<keyword evidence="2" id="KW-0808">Transferase</keyword>
<sequence>MKFNQDIFAVIVLYKTKLSDSKTFLSLTRSLIVNNSKLDLLVYDNSPEYNVECKFEYPEWNITYMPDINNGGVSKAYNIGTDIATKDKKKWIIIFDQDTTFPENTISVYTQAIIDYPHCKLFSPIMLIANNKIISPCKFKFMRGISLNDIKPGYNTLSNLSVINCGMCIDINSFKKNGGYNERIKLDFSDHDFIKRLKHVVTKEFVVLDLKVYHELSTANKNSFKSDLIRFDYYLSGSRNMSASFIERFLLKINGLFRATKLCFKHKNISFGKYFLNHLFKKAAKGEII</sequence>
<dbReference type="SUPFAM" id="SSF53448">
    <property type="entry name" value="Nucleotide-diphospho-sugar transferases"/>
    <property type="match status" value="1"/>
</dbReference>
<dbReference type="Pfam" id="PF00535">
    <property type="entry name" value="Glycos_transf_2"/>
    <property type="match status" value="1"/>
</dbReference>
<proteinExistence type="predicted"/>
<dbReference type="GO" id="GO:0016740">
    <property type="term" value="F:transferase activity"/>
    <property type="evidence" value="ECO:0007669"/>
    <property type="project" value="UniProtKB-KW"/>
</dbReference>
<dbReference type="RefSeq" id="WP_183586247.1">
    <property type="nucleotide sequence ID" value="NZ_JACHCA010000003.1"/>
</dbReference>
<dbReference type="InterPro" id="IPR029044">
    <property type="entry name" value="Nucleotide-diphossugar_trans"/>
</dbReference>
<evidence type="ECO:0000313" key="2">
    <source>
        <dbReference type="EMBL" id="MBB6127046.1"/>
    </source>
</evidence>
<gene>
    <name evidence="2" type="ORF">HDF22_001152</name>
</gene>
<dbReference type="AlphaFoldDB" id="A0A841JBU4"/>
<accession>A0A841JBU4</accession>
<organism evidence="2 3">
    <name type="scientific">Mucilaginibacter lappiensis</name>
    <dbReference type="NCBI Taxonomy" id="354630"/>
    <lineage>
        <taxon>Bacteria</taxon>
        <taxon>Pseudomonadati</taxon>
        <taxon>Bacteroidota</taxon>
        <taxon>Sphingobacteriia</taxon>
        <taxon>Sphingobacteriales</taxon>
        <taxon>Sphingobacteriaceae</taxon>
        <taxon>Mucilaginibacter</taxon>
    </lineage>
</organism>
<dbReference type="EMBL" id="JACHCA010000003">
    <property type="protein sequence ID" value="MBB6127046.1"/>
    <property type="molecule type" value="Genomic_DNA"/>
</dbReference>
<feature type="domain" description="Glycosyltransferase 2-like" evidence="1">
    <location>
        <begin position="41"/>
        <end position="116"/>
    </location>
</feature>
<evidence type="ECO:0000259" key="1">
    <source>
        <dbReference type="Pfam" id="PF00535"/>
    </source>
</evidence>
<dbReference type="Proteomes" id="UP000548326">
    <property type="component" value="Unassembled WGS sequence"/>
</dbReference>
<protein>
    <submittedName>
        <fullName evidence="2">GT2 family glycosyltransferase</fullName>
    </submittedName>
</protein>
<dbReference type="InterPro" id="IPR001173">
    <property type="entry name" value="Glyco_trans_2-like"/>
</dbReference>
<reference evidence="2 3" key="1">
    <citation type="submission" date="2020-08" db="EMBL/GenBank/DDBJ databases">
        <title>Genomic Encyclopedia of Type Strains, Phase IV (KMG-V): Genome sequencing to study the core and pangenomes of soil and plant-associated prokaryotes.</title>
        <authorList>
            <person name="Whitman W."/>
        </authorList>
    </citation>
    <scope>NUCLEOTIDE SEQUENCE [LARGE SCALE GENOMIC DNA]</scope>
    <source>
        <strain evidence="2 3">MP601</strain>
    </source>
</reference>
<name>A0A841JBU4_9SPHI</name>
<comment type="caution">
    <text evidence="2">The sequence shown here is derived from an EMBL/GenBank/DDBJ whole genome shotgun (WGS) entry which is preliminary data.</text>
</comment>